<dbReference type="PRINTS" id="PR00300">
    <property type="entry name" value="CLPPROTEASEA"/>
</dbReference>
<sequence>MKPFTDINGGDYHLKPLGLPHNYLYDDESPDQVLQNLGNASVFSVKTLCAAIQTKECTITVIKQYIQGYENSPSNKKIMHRDGWPALYYAVERNSPELVSYLLQNGFDPSEQHESFDVPLLAFAIIHGHRDAIDTTGITKVLLAFGISPKVIPEDMWIKFLDTPSESPPSKNILSGLFSAQKSESDWCEPALRCLLAKSLNLTHRYLLHLANKLRTPNSRQAQIAKANKMTELSKLPYYLIGQRPASSLVMNSVYAYVALGGKGPLVMAFAGASGHGKTEMARAIGDLLSVKTTVIDCASCTTVWGMLGPTSGWKDSERGSQLNNFLAENTGVRSVVFLDEFDKTKKEIRDALLVMTEKGEYQDRRNNVGVDCSKTIWIIATNLGTDKIAEYYTKHLEELSDKKRDRADMKPLQNILKRLYKNEFGAPFTGRINLYVPFLPFTSPECAVVLHKFALQFASEVREPIDFRPDINRLIGHCCLTFVDDGAVCTELTNTFYNKDLGARSLANAMKEIAQQFVTEYSSLDGLVTETINSDNLQEFIIRRFQVSDDAHEVGVFAKTKESAEGSEDEVDEDEE</sequence>
<keyword evidence="5" id="KW-0378">Hydrolase</keyword>
<gene>
    <name evidence="5" type="ORF">K491DRAFT_672586</name>
</gene>
<dbReference type="Proteomes" id="UP000799324">
    <property type="component" value="Unassembled WGS sequence"/>
</dbReference>
<evidence type="ECO:0000259" key="4">
    <source>
        <dbReference type="Pfam" id="PF07724"/>
    </source>
</evidence>
<dbReference type="Gene3D" id="1.25.40.20">
    <property type="entry name" value="Ankyrin repeat-containing domain"/>
    <property type="match status" value="1"/>
</dbReference>
<dbReference type="InterPro" id="IPR027417">
    <property type="entry name" value="P-loop_NTPase"/>
</dbReference>
<dbReference type="SUPFAM" id="SSF48403">
    <property type="entry name" value="Ankyrin repeat"/>
    <property type="match status" value="1"/>
</dbReference>
<feature type="repeat" description="ANK" evidence="3">
    <location>
        <begin position="82"/>
        <end position="114"/>
    </location>
</feature>
<dbReference type="SMART" id="SM00248">
    <property type="entry name" value="ANK"/>
    <property type="match status" value="1"/>
</dbReference>
<evidence type="ECO:0000256" key="1">
    <source>
        <dbReference type="ARBA" id="ARBA00022741"/>
    </source>
</evidence>
<dbReference type="InterPro" id="IPR050130">
    <property type="entry name" value="ClpA_ClpB"/>
</dbReference>
<dbReference type="GO" id="GO:0016887">
    <property type="term" value="F:ATP hydrolysis activity"/>
    <property type="evidence" value="ECO:0007669"/>
    <property type="project" value="InterPro"/>
</dbReference>
<dbReference type="InterPro" id="IPR003959">
    <property type="entry name" value="ATPase_AAA_core"/>
</dbReference>
<dbReference type="AlphaFoldDB" id="A0A6A6TV07"/>
<feature type="domain" description="ATPase AAA-type core" evidence="4">
    <location>
        <begin position="268"/>
        <end position="434"/>
    </location>
</feature>
<dbReference type="PANTHER" id="PTHR11638:SF18">
    <property type="entry name" value="HEAT SHOCK PROTEIN 104"/>
    <property type="match status" value="1"/>
</dbReference>
<dbReference type="EMBL" id="MU004288">
    <property type="protein sequence ID" value="KAF2662718.1"/>
    <property type="molecule type" value="Genomic_DNA"/>
</dbReference>
<dbReference type="Pfam" id="PF07724">
    <property type="entry name" value="AAA_2"/>
    <property type="match status" value="1"/>
</dbReference>
<dbReference type="PROSITE" id="PS50088">
    <property type="entry name" value="ANK_REPEAT"/>
    <property type="match status" value="1"/>
</dbReference>
<evidence type="ECO:0000256" key="3">
    <source>
        <dbReference type="PROSITE-ProRule" id="PRU00023"/>
    </source>
</evidence>
<keyword evidence="3" id="KW-0040">ANK repeat</keyword>
<dbReference type="Pfam" id="PF13637">
    <property type="entry name" value="Ank_4"/>
    <property type="match status" value="1"/>
</dbReference>
<protein>
    <submittedName>
        <fullName evidence="5">P-loop containing nucleoside triphosphate hydrolase protein</fullName>
    </submittedName>
</protein>
<reference evidence="5" key="1">
    <citation type="journal article" date="2020" name="Stud. Mycol.">
        <title>101 Dothideomycetes genomes: a test case for predicting lifestyles and emergence of pathogens.</title>
        <authorList>
            <person name="Haridas S."/>
            <person name="Albert R."/>
            <person name="Binder M."/>
            <person name="Bloem J."/>
            <person name="Labutti K."/>
            <person name="Salamov A."/>
            <person name="Andreopoulos B."/>
            <person name="Baker S."/>
            <person name="Barry K."/>
            <person name="Bills G."/>
            <person name="Bluhm B."/>
            <person name="Cannon C."/>
            <person name="Castanera R."/>
            <person name="Culley D."/>
            <person name="Daum C."/>
            <person name="Ezra D."/>
            <person name="Gonzalez J."/>
            <person name="Henrissat B."/>
            <person name="Kuo A."/>
            <person name="Liang C."/>
            <person name="Lipzen A."/>
            <person name="Lutzoni F."/>
            <person name="Magnuson J."/>
            <person name="Mondo S."/>
            <person name="Nolan M."/>
            <person name="Ohm R."/>
            <person name="Pangilinan J."/>
            <person name="Park H.-J."/>
            <person name="Ramirez L."/>
            <person name="Alfaro M."/>
            <person name="Sun H."/>
            <person name="Tritt A."/>
            <person name="Yoshinaga Y."/>
            <person name="Zwiers L.-H."/>
            <person name="Turgeon B."/>
            <person name="Goodwin S."/>
            <person name="Spatafora J."/>
            <person name="Crous P."/>
            <person name="Grigoriev I."/>
        </authorList>
    </citation>
    <scope>NUCLEOTIDE SEQUENCE</scope>
    <source>
        <strain evidence="5">CBS 122681</strain>
    </source>
</reference>
<dbReference type="InterPro" id="IPR002110">
    <property type="entry name" value="Ankyrin_rpt"/>
</dbReference>
<dbReference type="GO" id="GO:0005737">
    <property type="term" value="C:cytoplasm"/>
    <property type="evidence" value="ECO:0007669"/>
    <property type="project" value="TreeGrafter"/>
</dbReference>
<dbReference type="InterPro" id="IPR036770">
    <property type="entry name" value="Ankyrin_rpt-contain_sf"/>
</dbReference>
<accession>A0A6A6TV07</accession>
<dbReference type="SUPFAM" id="SSF52540">
    <property type="entry name" value="P-loop containing nucleoside triphosphate hydrolases"/>
    <property type="match status" value="1"/>
</dbReference>
<dbReference type="GO" id="GO:0034605">
    <property type="term" value="P:cellular response to heat"/>
    <property type="evidence" value="ECO:0007669"/>
    <property type="project" value="TreeGrafter"/>
</dbReference>
<dbReference type="GO" id="GO:0005524">
    <property type="term" value="F:ATP binding"/>
    <property type="evidence" value="ECO:0007669"/>
    <property type="project" value="UniProtKB-KW"/>
</dbReference>
<dbReference type="Gene3D" id="3.40.50.300">
    <property type="entry name" value="P-loop containing nucleotide triphosphate hydrolases"/>
    <property type="match status" value="1"/>
</dbReference>
<proteinExistence type="predicted"/>
<keyword evidence="2" id="KW-0067">ATP-binding</keyword>
<organism evidence="5 6">
    <name type="scientific">Lophiostoma macrostomum CBS 122681</name>
    <dbReference type="NCBI Taxonomy" id="1314788"/>
    <lineage>
        <taxon>Eukaryota</taxon>
        <taxon>Fungi</taxon>
        <taxon>Dikarya</taxon>
        <taxon>Ascomycota</taxon>
        <taxon>Pezizomycotina</taxon>
        <taxon>Dothideomycetes</taxon>
        <taxon>Pleosporomycetidae</taxon>
        <taxon>Pleosporales</taxon>
        <taxon>Lophiostomataceae</taxon>
        <taxon>Lophiostoma</taxon>
    </lineage>
</organism>
<evidence type="ECO:0000256" key="2">
    <source>
        <dbReference type="ARBA" id="ARBA00022840"/>
    </source>
</evidence>
<keyword evidence="1" id="KW-0547">Nucleotide-binding</keyword>
<name>A0A6A6TV07_9PLEO</name>
<keyword evidence="6" id="KW-1185">Reference proteome</keyword>
<dbReference type="PANTHER" id="PTHR11638">
    <property type="entry name" value="ATP-DEPENDENT CLP PROTEASE"/>
    <property type="match status" value="1"/>
</dbReference>
<dbReference type="PROSITE" id="PS50297">
    <property type="entry name" value="ANK_REP_REGION"/>
    <property type="match status" value="1"/>
</dbReference>
<dbReference type="InterPro" id="IPR001270">
    <property type="entry name" value="ClpA/B"/>
</dbReference>
<dbReference type="OrthoDB" id="47330at2759"/>
<evidence type="ECO:0000313" key="5">
    <source>
        <dbReference type="EMBL" id="KAF2662718.1"/>
    </source>
</evidence>
<evidence type="ECO:0000313" key="6">
    <source>
        <dbReference type="Proteomes" id="UP000799324"/>
    </source>
</evidence>